<dbReference type="EC" id="3.2.1.28" evidence="4"/>
<accession>A0A0L6VIX0</accession>
<sequence length="574" mass="65244">MRFISSTAQPAITLHSKPSETRRARMEDLSKLMNEISLRWASLVRSNLSLVDLLEDPKLPPATNGEKRKLYVRSLPGDPDSLSTIRNRLCQENPAGELHNLQICELPPSRYITDLADHGTLYLPYPYVVPGGRFQEMYAWDSFFIALGLLRDKQGRLARNMLDNYIYQLPFLTPLIKLILPTVNATVRQAWLSRAIAAAETYHHYWTSGAHLTPSTGLSRFFDFGTPGTPPPEIIHESDPVDGSSAHDRVKKFFRQHYHQGIPDYNISEYYNYEKDELTAKFMDNDRAMRESGFDTSNRFGPFNSRILDFNPVCLNSLIYLMEKEIGELYGELEPTQEKDKATLEWLRTLWAGRAAERRRLVQKYNWDETHGLYFDYDYVRERRREYVFGTTFLPLWTGLAEPAQAARAASVGLMQLEIPGGLSTSAVVQGDQWDKPYVWAPLQLFAVDGLARYGMHSEAHRLAANFGSMVLKSWLANGSLWEKYNGTKRDSSVDLKFGYPTNEPGFGWTNALFTHFYDQLKAAGKLDHLLLLDGLPVPHSSSRAPSPPPADLVQFVDDAEWVHVVTVPSSCPP</sequence>
<comment type="catalytic activity">
    <reaction evidence="4">
        <text>alpha,alpha-trehalose + H2O = alpha-D-glucose + beta-D-glucose</text>
        <dbReference type="Rhea" id="RHEA:32675"/>
        <dbReference type="ChEBI" id="CHEBI:15377"/>
        <dbReference type="ChEBI" id="CHEBI:15903"/>
        <dbReference type="ChEBI" id="CHEBI:16551"/>
        <dbReference type="ChEBI" id="CHEBI:17925"/>
        <dbReference type="EC" id="3.2.1.28"/>
    </reaction>
</comment>
<dbReference type="PROSITE" id="PS00928">
    <property type="entry name" value="TREHALASE_2"/>
    <property type="match status" value="1"/>
</dbReference>
<keyword evidence="6" id="KW-1185">Reference proteome</keyword>
<dbReference type="OrthoDB" id="3542292at2759"/>
<dbReference type="Gene3D" id="1.50.10.10">
    <property type="match status" value="1"/>
</dbReference>
<dbReference type="PANTHER" id="PTHR23403">
    <property type="entry name" value="TREHALASE"/>
    <property type="match status" value="1"/>
</dbReference>
<evidence type="ECO:0000256" key="4">
    <source>
        <dbReference type="RuleBase" id="RU361180"/>
    </source>
</evidence>
<protein>
    <recommendedName>
        <fullName evidence="4">Trehalase</fullName>
        <ecNumber evidence="4">3.2.1.28</ecNumber>
    </recommendedName>
    <alternativeName>
        <fullName evidence="4">Alpha-trehalose glucohydrolase</fullName>
    </alternativeName>
</protein>
<dbReference type="GO" id="GO:0004555">
    <property type="term" value="F:alpha,alpha-trehalase activity"/>
    <property type="evidence" value="ECO:0007669"/>
    <property type="project" value="UniProtKB-EC"/>
</dbReference>
<evidence type="ECO:0000256" key="1">
    <source>
        <dbReference type="ARBA" id="ARBA00005615"/>
    </source>
</evidence>
<comment type="similarity">
    <text evidence="1 4">Belongs to the glycosyl hydrolase 37 family.</text>
</comment>
<dbReference type="SUPFAM" id="SSF48208">
    <property type="entry name" value="Six-hairpin glycosidases"/>
    <property type="match status" value="1"/>
</dbReference>
<evidence type="ECO:0000256" key="2">
    <source>
        <dbReference type="ARBA" id="ARBA00022801"/>
    </source>
</evidence>
<dbReference type="VEuPathDB" id="FungiDB:VP01_1515g2"/>
<evidence type="ECO:0000313" key="6">
    <source>
        <dbReference type="Proteomes" id="UP000037035"/>
    </source>
</evidence>
<dbReference type="InterPro" id="IPR012341">
    <property type="entry name" value="6hp_glycosidase-like_sf"/>
</dbReference>
<reference evidence="5 6" key="1">
    <citation type="submission" date="2015-08" db="EMBL/GenBank/DDBJ databases">
        <title>Next Generation Sequencing and Analysis of the Genome of Puccinia sorghi L Schw, the Causal Agent of Maize Common Rust.</title>
        <authorList>
            <person name="Rochi L."/>
            <person name="Burguener G."/>
            <person name="Darino M."/>
            <person name="Turjanski A."/>
            <person name="Kreff E."/>
            <person name="Dieguez M.J."/>
            <person name="Sacco F."/>
        </authorList>
    </citation>
    <scope>NUCLEOTIDE SEQUENCE [LARGE SCALE GENOMIC DNA]</scope>
    <source>
        <strain evidence="5 6">RO10H11247</strain>
    </source>
</reference>
<name>A0A0L6VIX0_9BASI</name>
<dbReference type="InterPro" id="IPR018232">
    <property type="entry name" value="Glyco_hydro_37_CS"/>
</dbReference>
<dbReference type="InterPro" id="IPR008928">
    <property type="entry name" value="6-hairpin_glycosidase_sf"/>
</dbReference>
<evidence type="ECO:0000313" key="5">
    <source>
        <dbReference type="EMBL" id="KNZ60698.1"/>
    </source>
</evidence>
<dbReference type="PRINTS" id="PR00744">
    <property type="entry name" value="GLHYDRLASE37"/>
</dbReference>
<keyword evidence="3 4" id="KW-0326">Glycosidase</keyword>
<organism evidence="5 6">
    <name type="scientific">Puccinia sorghi</name>
    <dbReference type="NCBI Taxonomy" id="27349"/>
    <lineage>
        <taxon>Eukaryota</taxon>
        <taxon>Fungi</taxon>
        <taxon>Dikarya</taxon>
        <taxon>Basidiomycota</taxon>
        <taxon>Pucciniomycotina</taxon>
        <taxon>Pucciniomycetes</taxon>
        <taxon>Pucciniales</taxon>
        <taxon>Pucciniaceae</taxon>
        <taxon>Puccinia</taxon>
    </lineage>
</organism>
<dbReference type="GO" id="GO:0005993">
    <property type="term" value="P:trehalose catabolic process"/>
    <property type="evidence" value="ECO:0007669"/>
    <property type="project" value="TreeGrafter"/>
</dbReference>
<proteinExistence type="inferred from homology"/>
<dbReference type="InterPro" id="IPR001661">
    <property type="entry name" value="Glyco_hydro_37"/>
</dbReference>
<dbReference type="EMBL" id="LAVV01005731">
    <property type="protein sequence ID" value="KNZ60698.1"/>
    <property type="molecule type" value="Genomic_DNA"/>
</dbReference>
<keyword evidence="2 4" id="KW-0378">Hydrolase</keyword>
<evidence type="ECO:0000256" key="3">
    <source>
        <dbReference type="ARBA" id="ARBA00023295"/>
    </source>
</evidence>
<gene>
    <name evidence="5" type="ORF">VP01_1515g2</name>
</gene>
<dbReference type="STRING" id="27349.A0A0L6VIX0"/>
<dbReference type="AlphaFoldDB" id="A0A0L6VIX0"/>
<dbReference type="Proteomes" id="UP000037035">
    <property type="component" value="Unassembled WGS sequence"/>
</dbReference>
<comment type="caution">
    <text evidence="5">The sequence shown here is derived from an EMBL/GenBank/DDBJ whole genome shotgun (WGS) entry which is preliminary data.</text>
</comment>
<dbReference type="PANTHER" id="PTHR23403:SF6">
    <property type="entry name" value="CYTOSOLIC NEUTRAL TREHALASE-RELATED"/>
    <property type="match status" value="1"/>
</dbReference>
<dbReference type="Pfam" id="PF01204">
    <property type="entry name" value="Trehalase"/>
    <property type="match status" value="1"/>
</dbReference>